<feature type="compositionally biased region" description="Basic and acidic residues" evidence="2">
    <location>
        <begin position="129"/>
        <end position="140"/>
    </location>
</feature>
<proteinExistence type="inferred from homology"/>
<comment type="similarity">
    <text evidence="1">Belongs to the PPR family. P subfamily.</text>
</comment>
<feature type="compositionally biased region" description="Polar residues" evidence="2">
    <location>
        <begin position="30"/>
        <end position="41"/>
    </location>
</feature>
<organism evidence="3 4">
    <name type="scientific">Peltaster fructicola</name>
    <dbReference type="NCBI Taxonomy" id="286661"/>
    <lineage>
        <taxon>Eukaryota</taxon>
        <taxon>Fungi</taxon>
        <taxon>Dikarya</taxon>
        <taxon>Ascomycota</taxon>
        <taxon>Pezizomycotina</taxon>
        <taxon>Dothideomycetes</taxon>
        <taxon>Dothideomycetes incertae sedis</taxon>
        <taxon>Peltaster</taxon>
    </lineage>
</organism>
<dbReference type="PANTHER" id="PTHR46128:SF329">
    <property type="entry name" value="MITOCHONDRIAL GROUP I INTRON SPLICING FACTOR DMR1"/>
    <property type="match status" value="1"/>
</dbReference>
<feature type="compositionally biased region" description="Low complexity" evidence="2">
    <location>
        <begin position="1"/>
        <end position="14"/>
    </location>
</feature>
<name>A0A6H0XS46_9PEZI</name>
<gene>
    <name evidence="3" type="ORF">AMS68_002965</name>
</gene>
<dbReference type="EMBL" id="CP051140">
    <property type="protein sequence ID" value="QIW97447.1"/>
    <property type="molecule type" value="Genomic_DNA"/>
</dbReference>
<dbReference type="AlphaFoldDB" id="A0A6H0XS46"/>
<accession>A0A6H0XS46</accession>
<reference evidence="3 4" key="1">
    <citation type="journal article" date="2016" name="Sci. Rep.">
        <title>Peltaster fructicola genome reveals evolution from an invasive phytopathogen to an ectophytic parasite.</title>
        <authorList>
            <person name="Xu C."/>
            <person name="Chen H."/>
            <person name="Gleason M.L."/>
            <person name="Xu J.R."/>
            <person name="Liu H."/>
            <person name="Zhang R."/>
            <person name="Sun G."/>
        </authorList>
    </citation>
    <scope>NUCLEOTIDE SEQUENCE [LARGE SCALE GENOMIC DNA]</scope>
    <source>
        <strain evidence="3 4">LNHT1506</strain>
    </source>
</reference>
<dbReference type="InterPro" id="IPR002885">
    <property type="entry name" value="PPR_rpt"/>
</dbReference>
<evidence type="ECO:0000313" key="4">
    <source>
        <dbReference type="Proteomes" id="UP000503462"/>
    </source>
</evidence>
<feature type="region of interest" description="Disordered" evidence="2">
    <location>
        <begin position="1"/>
        <end position="140"/>
    </location>
</feature>
<evidence type="ECO:0000256" key="1">
    <source>
        <dbReference type="ARBA" id="ARBA00007626"/>
    </source>
</evidence>
<dbReference type="Pfam" id="PF13041">
    <property type="entry name" value="PPR_2"/>
    <property type="match status" value="1"/>
</dbReference>
<evidence type="ECO:0000256" key="2">
    <source>
        <dbReference type="SAM" id="MobiDB-lite"/>
    </source>
</evidence>
<feature type="compositionally biased region" description="Polar residues" evidence="2">
    <location>
        <begin position="59"/>
        <end position="68"/>
    </location>
</feature>
<dbReference type="InterPro" id="IPR050872">
    <property type="entry name" value="PPR_P_subfamily"/>
</dbReference>
<dbReference type="Gene3D" id="1.25.40.10">
    <property type="entry name" value="Tetratricopeptide repeat domain"/>
    <property type="match status" value="1"/>
</dbReference>
<evidence type="ECO:0000313" key="3">
    <source>
        <dbReference type="EMBL" id="QIW97447.1"/>
    </source>
</evidence>
<keyword evidence="4" id="KW-1185">Reference proteome</keyword>
<evidence type="ECO:0008006" key="5">
    <source>
        <dbReference type="Google" id="ProtNLM"/>
    </source>
</evidence>
<dbReference type="OrthoDB" id="185373at2759"/>
<feature type="compositionally biased region" description="Polar residues" evidence="2">
    <location>
        <begin position="113"/>
        <end position="126"/>
    </location>
</feature>
<dbReference type="PANTHER" id="PTHR46128">
    <property type="entry name" value="MITOCHONDRIAL GROUP I INTRON SPLICING FACTOR CCM1"/>
    <property type="match status" value="1"/>
</dbReference>
<feature type="compositionally biased region" description="Basic and acidic residues" evidence="2">
    <location>
        <begin position="46"/>
        <end position="58"/>
    </location>
</feature>
<protein>
    <recommendedName>
        <fullName evidence="5">Pentacotripeptide-repeat region of PRORP domain-containing protein</fullName>
    </recommendedName>
</protein>
<dbReference type="InterPro" id="IPR011990">
    <property type="entry name" value="TPR-like_helical_dom_sf"/>
</dbReference>
<sequence length="717" mass="81394">MRCPCTTPFSTTSCYQSDGNTTSQHDETHVTPTQHGKQNLSALGRRQVESPSEFREVSRSSPNSNTASWEEINEGNATTVQHSGRPMDNSERTDSGIPQQAAPIVGTEHRFETTSSDAAEDNSTGDAHQMPDYDERRPPDLVRRVGVQPVSKVRKEFGLLGHEQGTMHSYAERWANEFLDSGHLQKKWSQAAMWLLQNKPSRVPEFLLKTHGLLEVEQAWIGAVIRSLGQYCASQEDYVARPIVAALAEALQVLVHRPNQPPLRLHAKDIRNLLPRLALGEVQRIYGFMKDGTLDVSWREYLQLCRYFAEEGDVAQAVDAFVACISEPNPGNQVRIRMTLLFLVKWLGLRSDGYRQSFRLLENIQRFGIQIDTGIVNSLMQIAYAQEQYQAAIDLYHTSFAEHLEPDATTFALLCQIFEADSDTDLTIEHMIDEAFRTGVIYHNQVIANQILHLFSLSALKVPETAWLRISSMYGRLFDGDALQLLDLPVDEHLELDATMQRQSPTHVSINIVLKAYLKLHAEGFLQESDTVDVYQKWHSFVLQGKEPFLRMALDDYTYNLFLFRFTRERETLINATAVMKDMQTPLPSSMGVEKSKPTVQSWNIFLLGFQRHNKQQLADQVLQHMENEGIEQDEVTWNILVNGHAGRQDLEKLVHALRSASDTGMQFDAYTERGLSKFNDQAKLHDALKESRYRDELDFSQELKTGIGAKLQANDG</sequence>
<dbReference type="Proteomes" id="UP000503462">
    <property type="component" value="Chromosome 2"/>
</dbReference>